<comment type="subcellular location">
    <subcellularLocation>
        <location evidence="1">Cell inner membrane</location>
        <topology evidence="1">Multi-pass membrane protein</topology>
    </subcellularLocation>
    <subcellularLocation>
        <location evidence="9">Cell membrane</location>
        <topology evidence="9">Multi-pass membrane protein</topology>
    </subcellularLocation>
</comment>
<evidence type="ECO:0000256" key="6">
    <source>
        <dbReference type="ARBA" id="ARBA00022692"/>
    </source>
</evidence>
<evidence type="ECO:0000256" key="8">
    <source>
        <dbReference type="ARBA" id="ARBA00023136"/>
    </source>
</evidence>
<keyword evidence="4" id="KW-1003">Cell membrane</keyword>
<comment type="caution">
    <text evidence="12">The sequence shown here is derived from an EMBL/GenBank/DDBJ whole genome shotgun (WGS) entry which is preliminary data.</text>
</comment>
<feature type="domain" description="Type II secretion system protein GspF" evidence="11">
    <location>
        <begin position="271"/>
        <end position="393"/>
    </location>
</feature>
<dbReference type="PANTHER" id="PTHR30012:SF7">
    <property type="entry name" value="PROTEIN TRANSPORT PROTEIN HOFC HOMOLOG"/>
    <property type="match status" value="1"/>
</dbReference>
<dbReference type="InterPro" id="IPR001992">
    <property type="entry name" value="T2SS_GspF/T4SS_PilC_CS"/>
</dbReference>
<feature type="transmembrane region" description="Helical" evidence="10">
    <location>
        <begin position="210"/>
        <end position="236"/>
    </location>
</feature>
<feature type="domain" description="Type II secretion system protein GspF" evidence="11">
    <location>
        <begin position="70"/>
        <end position="191"/>
    </location>
</feature>
<feature type="transmembrane region" description="Helical" evidence="10">
    <location>
        <begin position="164"/>
        <end position="190"/>
    </location>
</feature>
<dbReference type="PANTHER" id="PTHR30012">
    <property type="entry name" value="GENERAL SECRETION PATHWAY PROTEIN"/>
    <property type="match status" value="1"/>
</dbReference>
<dbReference type="EMBL" id="JAHCVK010000010">
    <property type="protein sequence ID" value="MBT0654437.1"/>
    <property type="molecule type" value="Genomic_DNA"/>
</dbReference>
<evidence type="ECO:0000313" key="13">
    <source>
        <dbReference type="Proteomes" id="UP000756860"/>
    </source>
</evidence>
<name>A0ABS5SI11_9BACT</name>
<evidence type="ECO:0000256" key="7">
    <source>
        <dbReference type="ARBA" id="ARBA00022989"/>
    </source>
</evidence>
<dbReference type="Proteomes" id="UP000756860">
    <property type="component" value="Unassembled WGS sequence"/>
</dbReference>
<keyword evidence="13" id="KW-1185">Reference proteome</keyword>
<gene>
    <name evidence="12" type="ORF">KI810_15400</name>
</gene>
<evidence type="ECO:0000256" key="5">
    <source>
        <dbReference type="ARBA" id="ARBA00022519"/>
    </source>
</evidence>
<proteinExistence type="inferred from homology"/>
<sequence length="402" mass="44499">MAIYTCKLGSVDGKIIVKELEATNREYLRQSLEDQGFFVFELKKKSFQFLWDKGIARKKVDNRELLSFNQELLVLIKSGMPIIQALDVVLERGGKGKLQEILHEVREDIKGGASLSDAFEKHPRAFSHLYIASIRAGERTGDLPLTIRRYVAFLKRMEGFRKKVVSALIYPSILLTLATVVVTVLLVYVVPIFSQIFADVGSQLPLPTRLLIAFTVVLKTYLPLIVAAAVIAGYFARRWMRTTAGRYTVDRVLLRIPFLGPLMAQYAVAGFTRTLGTILGSGIPIVESLKMAVGTLNNKVLERKLLQAVVRVEEGTTLVTALEGVKLMPPLALRMLGVGETTGALEEMLADISEYFEEEIDRQLHVLTTAIEPAILIVTGLIIGVIIITLYLPVFKIGAAVG</sequence>
<evidence type="ECO:0000256" key="2">
    <source>
        <dbReference type="ARBA" id="ARBA00005745"/>
    </source>
</evidence>
<protein>
    <submittedName>
        <fullName evidence="12">Type II secretion system F family protein</fullName>
    </submittedName>
</protein>
<feature type="transmembrane region" description="Helical" evidence="10">
    <location>
        <begin position="374"/>
        <end position="394"/>
    </location>
</feature>
<dbReference type="RefSeq" id="WP_214176443.1">
    <property type="nucleotide sequence ID" value="NZ_JAHCVK010000010.1"/>
</dbReference>
<evidence type="ECO:0000256" key="10">
    <source>
        <dbReference type="SAM" id="Phobius"/>
    </source>
</evidence>
<dbReference type="InterPro" id="IPR042094">
    <property type="entry name" value="T2SS_GspF_sf"/>
</dbReference>
<evidence type="ECO:0000313" key="12">
    <source>
        <dbReference type="EMBL" id="MBT0654437.1"/>
    </source>
</evidence>
<keyword evidence="3 9" id="KW-0813">Transport</keyword>
<evidence type="ECO:0000259" key="11">
    <source>
        <dbReference type="Pfam" id="PF00482"/>
    </source>
</evidence>
<accession>A0ABS5SI11</accession>
<keyword evidence="6 9" id="KW-0812">Transmembrane</keyword>
<dbReference type="PRINTS" id="PR00812">
    <property type="entry name" value="BCTERIALGSPF"/>
</dbReference>
<dbReference type="Gene3D" id="1.20.81.30">
    <property type="entry name" value="Type II secretion system (T2SS), domain F"/>
    <property type="match status" value="2"/>
</dbReference>
<keyword evidence="5" id="KW-0997">Cell inner membrane</keyword>
<dbReference type="Pfam" id="PF00482">
    <property type="entry name" value="T2SSF"/>
    <property type="match status" value="2"/>
</dbReference>
<comment type="similarity">
    <text evidence="2 9">Belongs to the GSP F family.</text>
</comment>
<evidence type="ECO:0000256" key="1">
    <source>
        <dbReference type="ARBA" id="ARBA00004429"/>
    </source>
</evidence>
<evidence type="ECO:0000256" key="4">
    <source>
        <dbReference type="ARBA" id="ARBA00022475"/>
    </source>
</evidence>
<evidence type="ECO:0000256" key="9">
    <source>
        <dbReference type="RuleBase" id="RU003923"/>
    </source>
</evidence>
<dbReference type="InterPro" id="IPR018076">
    <property type="entry name" value="T2SS_GspF_dom"/>
</dbReference>
<reference evidence="12 13" key="1">
    <citation type="submission" date="2021-05" db="EMBL/GenBank/DDBJ databases">
        <title>The draft genome of Geobacter luticola JCM 17780.</title>
        <authorList>
            <person name="Xu Z."/>
            <person name="Masuda Y."/>
            <person name="Itoh H."/>
            <person name="Senoo K."/>
        </authorList>
    </citation>
    <scope>NUCLEOTIDE SEQUENCE [LARGE SCALE GENOMIC DNA]</scope>
    <source>
        <strain evidence="12 13">JCM 17780</strain>
    </source>
</reference>
<dbReference type="InterPro" id="IPR003004">
    <property type="entry name" value="GspF/PilC"/>
</dbReference>
<organism evidence="12 13">
    <name type="scientific">Geomobilimonas luticola</name>
    <dbReference type="NCBI Taxonomy" id="1114878"/>
    <lineage>
        <taxon>Bacteria</taxon>
        <taxon>Pseudomonadati</taxon>
        <taxon>Thermodesulfobacteriota</taxon>
        <taxon>Desulfuromonadia</taxon>
        <taxon>Geobacterales</taxon>
        <taxon>Geobacteraceae</taxon>
        <taxon>Geomobilimonas</taxon>
    </lineage>
</organism>
<dbReference type="PROSITE" id="PS00874">
    <property type="entry name" value="T2SP_F"/>
    <property type="match status" value="1"/>
</dbReference>
<keyword evidence="8 10" id="KW-0472">Membrane</keyword>
<keyword evidence="7 10" id="KW-1133">Transmembrane helix</keyword>
<evidence type="ECO:0000256" key="3">
    <source>
        <dbReference type="ARBA" id="ARBA00022448"/>
    </source>
</evidence>